<dbReference type="EMBL" id="JAQOND010000028">
    <property type="protein sequence ID" value="MDC2828045.1"/>
    <property type="molecule type" value="Genomic_DNA"/>
</dbReference>
<reference evidence="1" key="1">
    <citation type="submission" date="2023-01" db="EMBL/GenBank/DDBJ databases">
        <title>Genome analysis of 13 Lactobacillus isolated from gut of wild boar.</title>
        <authorList>
            <person name="Papp P."/>
            <person name="Libisch B."/>
            <person name="Nagy T."/>
            <person name="Olasz F."/>
        </authorList>
    </citation>
    <scope>NUCLEOTIDE SEQUENCE</scope>
    <source>
        <strain evidence="1">F108</strain>
    </source>
</reference>
<proteinExistence type="predicted"/>
<accession>A0AAJ1HSZ7</accession>
<comment type="caution">
    <text evidence="1">The sequence shown here is derived from an EMBL/GenBank/DDBJ whole genome shotgun (WGS) entry which is preliminary data.</text>
</comment>
<name>A0AAJ1HSZ7_LIMMU</name>
<dbReference type="AlphaFoldDB" id="A0AAJ1HSZ7"/>
<evidence type="ECO:0000313" key="1">
    <source>
        <dbReference type="EMBL" id="MDC2828045.1"/>
    </source>
</evidence>
<dbReference type="Proteomes" id="UP001218021">
    <property type="component" value="Unassembled WGS sequence"/>
</dbReference>
<gene>
    <name evidence="1" type="ORF">PO158_07080</name>
</gene>
<evidence type="ECO:0000313" key="2">
    <source>
        <dbReference type="Proteomes" id="UP001218021"/>
    </source>
</evidence>
<organism evidence="1 2">
    <name type="scientific">Limosilactobacillus mucosae</name>
    <name type="common">Lactobacillus mucosae</name>
    <dbReference type="NCBI Taxonomy" id="97478"/>
    <lineage>
        <taxon>Bacteria</taxon>
        <taxon>Bacillati</taxon>
        <taxon>Bacillota</taxon>
        <taxon>Bacilli</taxon>
        <taxon>Lactobacillales</taxon>
        <taxon>Lactobacillaceae</taxon>
        <taxon>Limosilactobacillus</taxon>
    </lineage>
</organism>
<sequence>MPMFYGFAQKGILAGGTDDVYYDVKNRVIVIDNYINRKSEFTYNGNGWKYNLKVDPCLLSFIKVEQTKDAQWNPVTSYGNVERIYFKNGTYSTHYTREEIRNQSNDATADLVKEARKLYRDPQDGEFVDENQTA</sequence>
<protein>
    <submittedName>
        <fullName evidence="1">Uncharacterized protein</fullName>
    </submittedName>
</protein>
<dbReference type="RefSeq" id="WP_272208013.1">
    <property type="nucleotide sequence ID" value="NZ_JAQONC010000026.1"/>
</dbReference>